<evidence type="ECO:0000313" key="1">
    <source>
        <dbReference type="EMBL" id="RVW10045.1"/>
    </source>
</evidence>
<reference evidence="1 2" key="1">
    <citation type="submission" date="2018-11" db="EMBL/GenBank/DDBJ databases">
        <title>Rhodococcus spongicola sp. nov. and Rhodococcus xishaensis sp. nov. from marine sponges.</title>
        <authorList>
            <person name="Li L."/>
            <person name="Lin H.W."/>
        </authorList>
    </citation>
    <scope>NUCLEOTIDE SEQUENCE [LARGE SCALE GENOMIC DNA]</scope>
    <source>
        <strain evidence="1 2">CCTCC AB2014297</strain>
    </source>
</reference>
<dbReference type="AlphaFoldDB" id="A0A3S3AH80"/>
<dbReference type="Pfam" id="PF02597">
    <property type="entry name" value="ThiS"/>
    <property type="match status" value="1"/>
</dbReference>
<dbReference type="InterPro" id="IPR010035">
    <property type="entry name" value="Thi_S"/>
</dbReference>
<dbReference type="NCBIfam" id="TIGR01683">
    <property type="entry name" value="thiS"/>
    <property type="match status" value="1"/>
</dbReference>
<protein>
    <submittedName>
        <fullName evidence="1">Sulfur carrier protein ThiS</fullName>
    </submittedName>
</protein>
<dbReference type="EMBL" id="RKLP01000003">
    <property type="protein sequence ID" value="RVW10045.1"/>
    <property type="molecule type" value="Genomic_DNA"/>
</dbReference>
<keyword evidence="2" id="KW-1185">Reference proteome</keyword>
<name>A0A3S3AH80_9NOCA</name>
<dbReference type="RefSeq" id="WP_127915423.1">
    <property type="nucleotide sequence ID" value="NZ_RKLP01000003.1"/>
</dbReference>
<sequence length="69" mass="7494">MSELIGITVNGEDREFDGPLTVTELLERLDLPQRGIAVAVDGAVFPRGRWTESVGRGWEIEILTAVQGG</sequence>
<proteinExistence type="predicted"/>
<dbReference type="Gene3D" id="3.10.20.30">
    <property type="match status" value="1"/>
</dbReference>
<dbReference type="InterPro" id="IPR003749">
    <property type="entry name" value="ThiS/MoaD-like"/>
</dbReference>
<dbReference type="PANTHER" id="PTHR34472:SF1">
    <property type="entry name" value="SULFUR CARRIER PROTEIN THIS"/>
    <property type="match status" value="1"/>
</dbReference>
<dbReference type="InterPro" id="IPR016155">
    <property type="entry name" value="Mopterin_synth/thiamin_S_b"/>
</dbReference>
<dbReference type="CDD" id="cd00565">
    <property type="entry name" value="Ubl_ThiS"/>
    <property type="match status" value="1"/>
</dbReference>
<evidence type="ECO:0000313" key="2">
    <source>
        <dbReference type="Proteomes" id="UP000286208"/>
    </source>
</evidence>
<dbReference type="SUPFAM" id="SSF54285">
    <property type="entry name" value="MoaD/ThiS"/>
    <property type="match status" value="1"/>
</dbReference>
<gene>
    <name evidence="1" type="primary">thiS</name>
    <name evidence="1" type="ORF">EGT67_07385</name>
</gene>
<dbReference type="InterPro" id="IPR012675">
    <property type="entry name" value="Beta-grasp_dom_sf"/>
</dbReference>
<dbReference type="Proteomes" id="UP000286208">
    <property type="component" value="Unassembled WGS sequence"/>
</dbReference>
<accession>A0A3S3AH80</accession>
<dbReference type="OrthoDB" id="163636at2"/>
<organism evidence="1 2">
    <name type="scientific">Prescottella agglutinans</name>
    <dbReference type="NCBI Taxonomy" id="1644129"/>
    <lineage>
        <taxon>Bacteria</taxon>
        <taxon>Bacillati</taxon>
        <taxon>Actinomycetota</taxon>
        <taxon>Actinomycetes</taxon>
        <taxon>Mycobacteriales</taxon>
        <taxon>Nocardiaceae</taxon>
        <taxon>Prescottella</taxon>
    </lineage>
</organism>
<comment type="caution">
    <text evidence="1">The sequence shown here is derived from an EMBL/GenBank/DDBJ whole genome shotgun (WGS) entry which is preliminary data.</text>
</comment>
<dbReference type="PANTHER" id="PTHR34472">
    <property type="entry name" value="SULFUR CARRIER PROTEIN THIS"/>
    <property type="match status" value="1"/>
</dbReference>